<organism evidence="1 2">
    <name type="scientific">Scleroderma citrinum Foug A</name>
    <dbReference type="NCBI Taxonomy" id="1036808"/>
    <lineage>
        <taxon>Eukaryota</taxon>
        <taxon>Fungi</taxon>
        <taxon>Dikarya</taxon>
        <taxon>Basidiomycota</taxon>
        <taxon>Agaricomycotina</taxon>
        <taxon>Agaricomycetes</taxon>
        <taxon>Agaricomycetidae</taxon>
        <taxon>Boletales</taxon>
        <taxon>Sclerodermatineae</taxon>
        <taxon>Sclerodermataceae</taxon>
        <taxon>Scleroderma</taxon>
    </lineage>
</organism>
<dbReference type="InParanoid" id="A0A0C3D7G2"/>
<accession>A0A0C3D7G2</accession>
<proteinExistence type="predicted"/>
<reference evidence="1 2" key="1">
    <citation type="submission" date="2014-04" db="EMBL/GenBank/DDBJ databases">
        <authorList>
            <consortium name="DOE Joint Genome Institute"/>
            <person name="Kuo A."/>
            <person name="Kohler A."/>
            <person name="Nagy L.G."/>
            <person name="Floudas D."/>
            <person name="Copeland A."/>
            <person name="Barry K.W."/>
            <person name="Cichocki N."/>
            <person name="Veneault-Fourrey C."/>
            <person name="LaButti K."/>
            <person name="Lindquist E.A."/>
            <person name="Lipzen A."/>
            <person name="Lundell T."/>
            <person name="Morin E."/>
            <person name="Murat C."/>
            <person name="Sun H."/>
            <person name="Tunlid A."/>
            <person name="Henrissat B."/>
            <person name="Grigoriev I.V."/>
            <person name="Hibbett D.S."/>
            <person name="Martin F."/>
            <person name="Nordberg H.P."/>
            <person name="Cantor M.N."/>
            <person name="Hua S.X."/>
        </authorList>
    </citation>
    <scope>NUCLEOTIDE SEQUENCE [LARGE SCALE GENOMIC DNA]</scope>
    <source>
        <strain evidence="1 2">Foug A</strain>
    </source>
</reference>
<dbReference type="AlphaFoldDB" id="A0A0C3D7G2"/>
<dbReference type="Proteomes" id="UP000053989">
    <property type="component" value="Unassembled WGS sequence"/>
</dbReference>
<dbReference type="HOGENOM" id="CLU_918775_0_0_1"/>
<name>A0A0C3D7G2_9AGAM</name>
<keyword evidence="2" id="KW-1185">Reference proteome</keyword>
<protein>
    <submittedName>
        <fullName evidence="1">Uncharacterized protein</fullName>
    </submittedName>
</protein>
<dbReference type="EMBL" id="KN822111">
    <property type="protein sequence ID" value="KIM56675.1"/>
    <property type="molecule type" value="Genomic_DNA"/>
</dbReference>
<gene>
    <name evidence="1" type="ORF">SCLCIDRAFT_29344</name>
</gene>
<evidence type="ECO:0000313" key="1">
    <source>
        <dbReference type="EMBL" id="KIM56675.1"/>
    </source>
</evidence>
<sequence length="303" mass="32961">MAGSTAISISCIQPTFLGAILSRVGPNTFRLYLASNMAASPHIDGVGLSAAGSSVLGTSSFSVALRLAVPMAFNGIVSGSNTSYFQCRPVSILANPSTRSWVLRLVFSFYCGVCNDWHIRLSAQRVAYMRRSLVLSSSIYTIHGPLATLRKGGAQIPHSQPISAERLSLDARHAELHDQVLTVVCRRSLTSEPACFIQGRECDRCFVDVNESAHSMRVLYKQNKSSLQQTRFPEKSRRKTAASQLYLICVVNTRLAPHLNSQRTASSDTGPIPSFRCQKIGFAMPQRGIVMLEPGLQESGGPL</sequence>
<evidence type="ECO:0000313" key="2">
    <source>
        <dbReference type="Proteomes" id="UP000053989"/>
    </source>
</evidence>
<reference evidence="2" key="2">
    <citation type="submission" date="2015-01" db="EMBL/GenBank/DDBJ databases">
        <title>Evolutionary Origins and Diversification of the Mycorrhizal Mutualists.</title>
        <authorList>
            <consortium name="DOE Joint Genome Institute"/>
            <consortium name="Mycorrhizal Genomics Consortium"/>
            <person name="Kohler A."/>
            <person name="Kuo A."/>
            <person name="Nagy L.G."/>
            <person name="Floudas D."/>
            <person name="Copeland A."/>
            <person name="Barry K.W."/>
            <person name="Cichocki N."/>
            <person name="Veneault-Fourrey C."/>
            <person name="LaButti K."/>
            <person name="Lindquist E.A."/>
            <person name="Lipzen A."/>
            <person name="Lundell T."/>
            <person name="Morin E."/>
            <person name="Murat C."/>
            <person name="Riley R."/>
            <person name="Ohm R."/>
            <person name="Sun H."/>
            <person name="Tunlid A."/>
            <person name="Henrissat B."/>
            <person name="Grigoriev I.V."/>
            <person name="Hibbett D.S."/>
            <person name="Martin F."/>
        </authorList>
    </citation>
    <scope>NUCLEOTIDE SEQUENCE [LARGE SCALE GENOMIC DNA]</scope>
    <source>
        <strain evidence="2">Foug A</strain>
    </source>
</reference>